<gene>
    <name evidence="1" type="ORF">AVEN_271619_1</name>
</gene>
<proteinExistence type="predicted"/>
<organism evidence="1 2">
    <name type="scientific">Araneus ventricosus</name>
    <name type="common">Orbweaver spider</name>
    <name type="synonym">Epeira ventricosa</name>
    <dbReference type="NCBI Taxonomy" id="182803"/>
    <lineage>
        <taxon>Eukaryota</taxon>
        <taxon>Metazoa</taxon>
        <taxon>Ecdysozoa</taxon>
        <taxon>Arthropoda</taxon>
        <taxon>Chelicerata</taxon>
        <taxon>Arachnida</taxon>
        <taxon>Araneae</taxon>
        <taxon>Araneomorphae</taxon>
        <taxon>Entelegynae</taxon>
        <taxon>Araneoidea</taxon>
        <taxon>Araneidae</taxon>
        <taxon>Araneus</taxon>
    </lineage>
</organism>
<dbReference type="OrthoDB" id="252265at2759"/>
<keyword evidence="2" id="KW-1185">Reference proteome</keyword>
<name>A0A4Y2JPE5_ARAVE</name>
<dbReference type="Proteomes" id="UP000499080">
    <property type="component" value="Unassembled WGS sequence"/>
</dbReference>
<evidence type="ECO:0000313" key="2">
    <source>
        <dbReference type="Proteomes" id="UP000499080"/>
    </source>
</evidence>
<protein>
    <submittedName>
        <fullName evidence="1">Uncharacterized protein</fullName>
    </submittedName>
</protein>
<evidence type="ECO:0000313" key="1">
    <source>
        <dbReference type="EMBL" id="GBM91797.1"/>
    </source>
</evidence>
<dbReference type="EMBL" id="BGPR01003734">
    <property type="protein sequence ID" value="GBM91797.1"/>
    <property type="molecule type" value="Genomic_DNA"/>
</dbReference>
<reference evidence="1 2" key="1">
    <citation type="journal article" date="2019" name="Sci. Rep.">
        <title>Orb-weaving spider Araneus ventricosus genome elucidates the spidroin gene catalogue.</title>
        <authorList>
            <person name="Kono N."/>
            <person name="Nakamura H."/>
            <person name="Ohtoshi R."/>
            <person name="Moran D.A.P."/>
            <person name="Shinohara A."/>
            <person name="Yoshida Y."/>
            <person name="Fujiwara M."/>
            <person name="Mori M."/>
            <person name="Tomita M."/>
            <person name="Arakawa K."/>
        </authorList>
    </citation>
    <scope>NUCLEOTIDE SEQUENCE [LARGE SCALE GENOMIC DNA]</scope>
</reference>
<sequence length="104" mass="11877">MVCNPALIDCYFSNCEICLGIDEIKEILEDGLEKHLIETVTFRQWVSVDRCNLETLKKSADEFVDIFCRDLRVLLCHDFIAKQQRCFYGQSKGKPVGIRGGSSL</sequence>
<accession>A0A4Y2JPE5</accession>
<dbReference type="AlphaFoldDB" id="A0A4Y2JPE5"/>
<comment type="caution">
    <text evidence="1">The sequence shown here is derived from an EMBL/GenBank/DDBJ whole genome shotgun (WGS) entry which is preliminary data.</text>
</comment>